<dbReference type="GO" id="GO:0005666">
    <property type="term" value="C:RNA polymerase III complex"/>
    <property type="evidence" value="ECO:0000318"/>
    <property type="project" value="GO_Central"/>
</dbReference>
<proteinExistence type="predicted"/>
<dbReference type="PANTHER" id="PTHR12069">
    <property type="entry name" value="DNA-DIRECTED RNA POLYMERASES III 80 KDA POLYPEPTIDE RNA POLYMERASE III SUBUNIT 5"/>
    <property type="match status" value="1"/>
</dbReference>
<dbReference type="Proteomes" id="UP000813463">
    <property type="component" value="Chromosome 6"/>
</dbReference>
<protein>
    <recommendedName>
        <fullName evidence="4">DNA-directed RNA polymerase III subunit RPC5</fullName>
    </recommendedName>
</protein>
<accession>A0A9R0JVA8</accession>
<evidence type="ECO:0000313" key="2">
    <source>
        <dbReference type="Proteomes" id="UP000813463"/>
    </source>
</evidence>
<dbReference type="Pfam" id="PF04801">
    <property type="entry name" value="RPC5"/>
    <property type="match status" value="1"/>
</dbReference>
<sequence>MDFDDLDDPFQAPQPKPSRFAPKAARFQPKSTKGPGLKVEPKVETPVVVKKEEDSHSVSSSSAAAEKMDVDGKEFLVKNGGDDSAELKEEEEETTNAMEEDDVEVDHVVAEYDVYYNPRDPATQLYVLQYPLRPSWRPYELEQRCTEVRMKPNSGEVEVDLSVDTNSDNYDGQDEEGKINKQTLSSSCRLPQATGYAVGVLSGKKLYLNPIHAVVQLRPSMEYLKKHNPKVTVKKEGSDNSAIAGPSRKQIKKMDPEAVESWISLKYHSSGTELAERYLRKMMTEQKDPLQFLMNPYDYLNSLCPGAVINKMTSRGPSRRSLLSLPLEERLKTWLVEGPSVQRFNAIKHLAPDDPVEDVLEILQKYACLVQGLWVSKSSIRHPTGKGPEVLVRDYALLLFSQSPVIKDSELDILGSQKSTGKVVLREIAVERPNCKDWKFKEPTDVSFIKLYPDVVEQQLKLWQDREQVILQRIMGRRPKLNRPGSSMQSDEGSVKATNVARSASISMSKETQEALPKILKKLFQSHKVCSFQTICQGLRDMAVSMSALPKTDGRAAVAAAKGVDAPQEELQAAICEIAYNVHGVYVLKSSEHPEFDSLRKLVIDLFLGSGPNAKLKKGEFMEAAKIRLQKEPTNSEFQKVITEMCVSKGGAWVLKSGDGVPK</sequence>
<evidence type="ECO:0000256" key="1">
    <source>
        <dbReference type="SAM" id="MobiDB-lite"/>
    </source>
</evidence>
<reference evidence="2" key="1">
    <citation type="journal article" date="2021" name="Nat. Commun.">
        <title>Genomic analyses provide insights into spinach domestication and the genetic basis of agronomic traits.</title>
        <authorList>
            <person name="Cai X."/>
            <person name="Sun X."/>
            <person name="Xu C."/>
            <person name="Sun H."/>
            <person name="Wang X."/>
            <person name="Ge C."/>
            <person name="Zhang Z."/>
            <person name="Wang Q."/>
            <person name="Fei Z."/>
            <person name="Jiao C."/>
            <person name="Wang Q."/>
        </authorList>
    </citation>
    <scope>NUCLEOTIDE SEQUENCE [LARGE SCALE GENOMIC DNA]</scope>
    <source>
        <strain evidence="2">cv. Varoflay</strain>
    </source>
</reference>
<feature type="region of interest" description="Disordered" evidence="1">
    <location>
        <begin position="230"/>
        <end position="249"/>
    </location>
</feature>
<dbReference type="InterPro" id="IPR006886">
    <property type="entry name" value="RNA_pol_III_Rpc5"/>
</dbReference>
<evidence type="ECO:0000313" key="3">
    <source>
        <dbReference type="RefSeq" id="XP_021847883.1"/>
    </source>
</evidence>
<reference evidence="3" key="2">
    <citation type="submission" date="2025-08" db="UniProtKB">
        <authorList>
            <consortium name="RefSeq"/>
        </authorList>
    </citation>
    <scope>IDENTIFICATION</scope>
    <source>
        <tissue evidence="3">Leaf</tissue>
    </source>
</reference>
<feature type="compositionally biased region" description="Acidic residues" evidence="1">
    <location>
        <begin position="88"/>
        <end position="99"/>
    </location>
</feature>
<evidence type="ECO:0008006" key="4">
    <source>
        <dbReference type="Google" id="ProtNLM"/>
    </source>
</evidence>
<dbReference type="OrthoDB" id="340681at2759"/>
<feature type="region of interest" description="Disordered" evidence="1">
    <location>
        <begin position="1"/>
        <end position="99"/>
    </location>
</feature>
<dbReference type="GO" id="GO:0042797">
    <property type="term" value="P:tRNA transcription by RNA polymerase III"/>
    <property type="evidence" value="ECO:0007669"/>
    <property type="project" value="TreeGrafter"/>
</dbReference>
<name>A0A9R0JVA8_SPIOL</name>
<feature type="compositionally biased region" description="Basic and acidic residues" evidence="1">
    <location>
        <begin position="39"/>
        <end position="56"/>
    </location>
</feature>
<dbReference type="KEGG" id="soe:110787559"/>
<dbReference type="RefSeq" id="XP_021847883.1">
    <property type="nucleotide sequence ID" value="XM_021992191.2"/>
</dbReference>
<dbReference type="AlphaFoldDB" id="A0A9R0JVA8"/>
<keyword evidence="2" id="KW-1185">Reference proteome</keyword>
<gene>
    <name evidence="3" type="primary">LOC110787559</name>
</gene>
<dbReference type="GeneID" id="110787559"/>
<organism evidence="2 3">
    <name type="scientific">Spinacia oleracea</name>
    <name type="common">Spinach</name>
    <dbReference type="NCBI Taxonomy" id="3562"/>
    <lineage>
        <taxon>Eukaryota</taxon>
        <taxon>Viridiplantae</taxon>
        <taxon>Streptophyta</taxon>
        <taxon>Embryophyta</taxon>
        <taxon>Tracheophyta</taxon>
        <taxon>Spermatophyta</taxon>
        <taxon>Magnoliopsida</taxon>
        <taxon>eudicotyledons</taxon>
        <taxon>Gunneridae</taxon>
        <taxon>Pentapetalae</taxon>
        <taxon>Caryophyllales</taxon>
        <taxon>Chenopodiaceae</taxon>
        <taxon>Chenopodioideae</taxon>
        <taxon>Anserineae</taxon>
        <taxon>Spinacia</taxon>
    </lineage>
</organism>
<dbReference type="PANTHER" id="PTHR12069:SF0">
    <property type="entry name" value="DNA-DIRECTED RNA POLYMERASE III SUBUNIT RPC5"/>
    <property type="match status" value="1"/>
</dbReference>
<feature type="compositionally biased region" description="Basic and acidic residues" evidence="1">
    <location>
        <begin position="66"/>
        <end position="76"/>
    </location>
</feature>